<feature type="domain" description="Release factor glutamine methyltransferase N-terminal" evidence="7">
    <location>
        <begin position="16"/>
        <end position="69"/>
    </location>
</feature>
<dbReference type="EC" id="2.1.1.297" evidence="5"/>
<feature type="domain" description="Methyltransferase small" evidence="6">
    <location>
        <begin position="92"/>
        <end position="187"/>
    </location>
</feature>
<dbReference type="Pfam" id="PF05175">
    <property type="entry name" value="MTS"/>
    <property type="match status" value="1"/>
</dbReference>
<keyword evidence="3 5" id="KW-0949">S-adenosyl-L-methionine</keyword>
<evidence type="ECO:0000256" key="5">
    <source>
        <dbReference type="HAMAP-Rule" id="MF_02126"/>
    </source>
</evidence>
<dbReference type="SUPFAM" id="SSF53335">
    <property type="entry name" value="S-adenosyl-L-methionine-dependent methyltransferases"/>
    <property type="match status" value="1"/>
</dbReference>
<dbReference type="EMBL" id="FMWO01000048">
    <property type="protein sequence ID" value="SCZ85678.1"/>
    <property type="molecule type" value="Genomic_DNA"/>
</dbReference>
<evidence type="ECO:0000256" key="3">
    <source>
        <dbReference type="ARBA" id="ARBA00022691"/>
    </source>
</evidence>
<evidence type="ECO:0000259" key="6">
    <source>
        <dbReference type="Pfam" id="PF05175"/>
    </source>
</evidence>
<dbReference type="NCBIfam" id="TIGR00536">
    <property type="entry name" value="hemK_fam"/>
    <property type="match status" value="1"/>
</dbReference>
<dbReference type="NCBIfam" id="TIGR03534">
    <property type="entry name" value="RF_mod_PrmC"/>
    <property type="match status" value="1"/>
</dbReference>
<dbReference type="Gene3D" id="3.40.50.150">
    <property type="entry name" value="Vaccinia Virus protein VP39"/>
    <property type="match status" value="1"/>
</dbReference>
<evidence type="ECO:0000313" key="9">
    <source>
        <dbReference type="Proteomes" id="UP000198729"/>
    </source>
</evidence>
<name>A0A1G5SEZ0_9PROT</name>
<proteinExistence type="inferred from homology"/>
<evidence type="ECO:0000256" key="1">
    <source>
        <dbReference type="ARBA" id="ARBA00022603"/>
    </source>
</evidence>
<sequence>MATIAGELRRWTDKLERLDISWLLQHVLDVNAAFLVAHPDYLLTAEQTQAFHELMTKRAAGVPVAYLTGKQGFYDLIFEVTSDVLIPRPETELLIETVLAMIPVNHPCNILDLGTGSGAIAITIARHRPHVHVFALDISINALLLARRNAGRLSVSNIDFVASNWYAALGAIRFDGIVANPPYIASADPHLQQGDLRFEPMLALVAEHDGLSCLRKIISQAPQFLHQGGWLLFEHGYDQAAACRQLLTAAGFTELIRQSDFAQIDRVSGGYCQSIFR</sequence>
<dbReference type="GO" id="GO:0003676">
    <property type="term" value="F:nucleic acid binding"/>
    <property type="evidence" value="ECO:0007669"/>
    <property type="project" value="InterPro"/>
</dbReference>
<dbReference type="HAMAP" id="MF_02126">
    <property type="entry name" value="RF_methyltr_PrmC"/>
    <property type="match status" value="1"/>
</dbReference>
<comment type="catalytic activity">
    <reaction evidence="4 5">
        <text>L-glutaminyl-[peptide chain release factor] + S-adenosyl-L-methionine = N(5)-methyl-L-glutaminyl-[peptide chain release factor] + S-adenosyl-L-homocysteine + H(+)</text>
        <dbReference type="Rhea" id="RHEA:42896"/>
        <dbReference type="Rhea" id="RHEA-COMP:10271"/>
        <dbReference type="Rhea" id="RHEA-COMP:10272"/>
        <dbReference type="ChEBI" id="CHEBI:15378"/>
        <dbReference type="ChEBI" id="CHEBI:30011"/>
        <dbReference type="ChEBI" id="CHEBI:57856"/>
        <dbReference type="ChEBI" id="CHEBI:59789"/>
        <dbReference type="ChEBI" id="CHEBI:61891"/>
        <dbReference type="EC" id="2.1.1.297"/>
    </reaction>
</comment>
<dbReference type="GO" id="GO:0032259">
    <property type="term" value="P:methylation"/>
    <property type="evidence" value="ECO:0007669"/>
    <property type="project" value="UniProtKB-KW"/>
</dbReference>
<dbReference type="InterPro" id="IPR002052">
    <property type="entry name" value="DNA_methylase_N6_adenine_CS"/>
</dbReference>
<keyword evidence="2 5" id="KW-0808">Transferase</keyword>
<dbReference type="AlphaFoldDB" id="A0A1G5SEZ0"/>
<dbReference type="RefSeq" id="WP_090286148.1">
    <property type="nucleotide sequence ID" value="NZ_FMWO01000048.1"/>
</dbReference>
<evidence type="ECO:0000256" key="2">
    <source>
        <dbReference type="ARBA" id="ARBA00022679"/>
    </source>
</evidence>
<organism evidence="8 9">
    <name type="scientific">Nitrosomonas mobilis</name>
    <dbReference type="NCBI Taxonomy" id="51642"/>
    <lineage>
        <taxon>Bacteria</taxon>
        <taxon>Pseudomonadati</taxon>
        <taxon>Pseudomonadota</taxon>
        <taxon>Betaproteobacteria</taxon>
        <taxon>Nitrosomonadales</taxon>
        <taxon>Nitrosomonadaceae</taxon>
        <taxon>Nitrosomonas</taxon>
    </lineage>
</organism>
<gene>
    <name evidence="5 8" type="primary">prmC</name>
    <name evidence="8" type="ORF">NSMM_400156</name>
</gene>
<feature type="binding site" evidence="5">
    <location>
        <position position="137"/>
    </location>
    <ligand>
        <name>S-adenosyl-L-methionine</name>
        <dbReference type="ChEBI" id="CHEBI:59789"/>
    </ligand>
</feature>
<dbReference type="InterPro" id="IPR019874">
    <property type="entry name" value="RF_methyltr_PrmC"/>
</dbReference>
<keyword evidence="1 5" id="KW-0489">Methyltransferase</keyword>
<dbReference type="PANTHER" id="PTHR18895">
    <property type="entry name" value="HEMK METHYLTRANSFERASE"/>
    <property type="match status" value="1"/>
</dbReference>
<dbReference type="GO" id="GO:0102559">
    <property type="term" value="F:peptide chain release factor N(5)-glutamine methyltransferase activity"/>
    <property type="evidence" value="ECO:0007669"/>
    <property type="project" value="UniProtKB-EC"/>
</dbReference>
<dbReference type="FunFam" id="3.40.50.150:FF:000053">
    <property type="entry name" value="Release factor glutamine methyltransferase"/>
    <property type="match status" value="1"/>
</dbReference>
<dbReference type="InterPro" id="IPR029063">
    <property type="entry name" value="SAM-dependent_MTases_sf"/>
</dbReference>
<feature type="binding site" evidence="5">
    <location>
        <begin position="114"/>
        <end position="118"/>
    </location>
    <ligand>
        <name>S-adenosyl-L-methionine</name>
        <dbReference type="ChEBI" id="CHEBI:59789"/>
    </ligand>
</feature>
<accession>A0A1G5SEZ0</accession>
<dbReference type="PROSITE" id="PS00092">
    <property type="entry name" value="N6_MTASE"/>
    <property type="match status" value="1"/>
</dbReference>
<dbReference type="CDD" id="cd02440">
    <property type="entry name" value="AdoMet_MTases"/>
    <property type="match status" value="1"/>
</dbReference>
<dbReference type="OrthoDB" id="9800643at2"/>
<dbReference type="InterPro" id="IPR040758">
    <property type="entry name" value="PrmC_N"/>
</dbReference>
<dbReference type="InterPro" id="IPR007848">
    <property type="entry name" value="Small_mtfrase_dom"/>
</dbReference>
<dbReference type="STRING" id="51642.NSMM_400156"/>
<evidence type="ECO:0000256" key="4">
    <source>
        <dbReference type="ARBA" id="ARBA00048391"/>
    </source>
</evidence>
<evidence type="ECO:0000313" key="8">
    <source>
        <dbReference type="EMBL" id="SCZ85678.1"/>
    </source>
</evidence>
<dbReference type="Pfam" id="PF17827">
    <property type="entry name" value="PrmC_N"/>
    <property type="match status" value="1"/>
</dbReference>
<dbReference type="Gene3D" id="1.10.8.10">
    <property type="entry name" value="DNA helicase RuvA subunit, C-terminal domain"/>
    <property type="match status" value="1"/>
</dbReference>
<protein>
    <recommendedName>
        <fullName evidence="5">Release factor glutamine methyltransferase</fullName>
        <shortName evidence="5">RF MTase</shortName>
        <ecNumber evidence="5">2.1.1.297</ecNumber>
    </recommendedName>
    <alternativeName>
        <fullName evidence="5">N5-glutamine methyltransferase PrmC</fullName>
    </alternativeName>
    <alternativeName>
        <fullName evidence="5">Protein-(glutamine-N5) MTase PrmC</fullName>
    </alternativeName>
    <alternativeName>
        <fullName evidence="5">Protein-glutamine N-methyltransferase PrmC</fullName>
    </alternativeName>
</protein>
<dbReference type="Proteomes" id="UP000198729">
    <property type="component" value="Unassembled WGS sequence"/>
</dbReference>
<feature type="binding site" evidence="5">
    <location>
        <position position="165"/>
    </location>
    <ligand>
        <name>S-adenosyl-L-methionine</name>
        <dbReference type="ChEBI" id="CHEBI:59789"/>
    </ligand>
</feature>
<keyword evidence="9" id="KW-1185">Reference proteome</keyword>
<feature type="binding site" evidence="5">
    <location>
        <position position="180"/>
    </location>
    <ligand>
        <name>S-adenosyl-L-methionine</name>
        <dbReference type="ChEBI" id="CHEBI:59789"/>
    </ligand>
</feature>
<comment type="similarity">
    <text evidence="5">Belongs to the protein N5-glutamine methyltransferase family. PrmC subfamily.</text>
</comment>
<comment type="function">
    <text evidence="5">Methylates the class 1 translation termination release factors RF1/PrfA and RF2/PrfB on the glutamine residue of the universally conserved GGQ motif.</text>
</comment>
<dbReference type="InterPro" id="IPR050320">
    <property type="entry name" value="N5-glutamine_MTase"/>
</dbReference>
<reference evidence="8 9" key="1">
    <citation type="submission" date="2016-10" db="EMBL/GenBank/DDBJ databases">
        <authorList>
            <person name="de Groot N.N."/>
        </authorList>
    </citation>
    <scope>NUCLEOTIDE SEQUENCE [LARGE SCALE GENOMIC DNA]</scope>
    <source>
        <strain evidence="8">1</strain>
    </source>
</reference>
<dbReference type="PANTHER" id="PTHR18895:SF74">
    <property type="entry name" value="MTRF1L RELEASE FACTOR GLUTAMINE METHYLTRANSFERASE"/>
    <property type="match status" value="1"/>
</dbReference>
<dbReference type="InterPro" id="IPR004556">
    <property type="entry name" value="HemK-like"/>
</dbReference>
<feature type="binding site" evidence="5">
    <location>
        <begin position="180"/>
        <end position="183"/>
    </location>
    <ligand>
        <name>substrate</name>
    </ligand>
</feature>
<evidence type="ECO:0000259" key="7">
    <source>
        <dbReference type="Pfam" id="PF17827"/>
    </source>
</evidence>